<dbReference type="EMBL" id="JADIKI010000021">
    <property type="protein sequence ID" value="MFK2853863.1"/>
    <property type="molecule type" value="Genomic_DNA"/>
</dbReference>
<reference evidence="2 3" key="1">
    <citation type="submission" date="2020-10" db="EMBL/GenBank/DDBJ databases">
        <title>Phylogeny of dyella-like bacteria.</title>
        <authorList>
            <person name="Fu J."/>
        </authorList>
    </citation>
    <scope>NUCLEOTIDE SEQUENCE [LARGE SCALE GENOMIC DNA]</scope>
    <source>
        <strain evidence="2 3">DHG40</strain>
    </source>
</reference>
<gene>
    <name evidence="2" type="ORF">ISP18_04605</name>
</gene>
<protein>
    <submittedName>
        <fullName evidence="2">Nuclear transport factor 2 family protein</fullName>
    </submittedName>
</protein>
<evidence type="ECO:0000313" key="2">
    <source>
        <dbReference type="EMBL" id="MFK2853863.1"/>
    </source>
</evidence>
<dbReference type="RefSeq" id="WP_380017466.1">
    <property type="nucleotide sequence ID" value="NZ_JADIKI010000021.1"/>
</dbReference>
<dbReference type="InterPro" id="IPR037401">
    <property type="entry name" value="SnoaL-like"/>
</dbReference>
<keyword evidence="3" id="KW-1185">Reference proteome</keyword>
<evidence type="ECO:0000313" key="3">
    <source>
        <dbReference type="Proteomes" id="UP001620409"/>
    </source>
</evidence>
<dbReference type="Proteomes" id="UP001620409">
    <property type="component" value="Unassembled WGS sequence"/>
</dbReference>
<comment type="caution">
    <text evidence="2">The sequence shown here is derived from an EMBL/GenBank/DDBJ whole genome shotgun (WGS) entry which is preliminary data.</text>
</comment>
<name>A0ABW8IFB9_9GAMM</name>
<accession>A0ABW8IFB9</accession>
<dbReference type="Pfam" id="PF12680">
    <property type="entry name" value="SnoaL_2"/>
    <property type="match status" value="1"/>
</dbReference>
<dbReference type="SUPFAM" id="SSF54427">
    <property type="entry name" value="NTF2-like"/>
    <property type="match status" value="1"/>
</dbReference>
<proteinExistence type="predicted"/>
<dbReference type="InterPro" id="IPR032710">
    <property type="entry name" value="NTF2-like_dom_sf"/>
</dbReference>
<dbReference type="Gene3D" id="3.10.450.50">
    <property type="match status" value="1"/>
</dbReference>
<sequence length="136" mass="14598">MSVKKNLDIAQQFLAKLGGGASPDEIAKLFSANLDWDIPGDTGVLPWIGHKTGRGAVVEFVRDTGRMIERLGLEIHDVIASDERAIIFGELATRIKSTGKVIEQAFAIVLTISGGEITRFLMLEDSFATANAARAG</sequence>
<evidence type="ECO:0000259" key="1">
    <source>
        <dbReference type="Pfam" id="PF12680"/>
    </source>
</evidence>
<feature type="domain" description="SnoaL-like" evidence="1">
    <location>
        <begin position="22"/>
        <end position="119"/>
    </location>
</feature>
<organism evidence="2 3">
    <name type="scientific">Dyella humi</name>
    <dbReference type="NCBI Taxonomy" id="1770547"/>
    <lineage>
        <taxon>Bacteria</taxon>
        <taxon>Pseudomonadati</taxon>
        <taxon>Pseudomonadota</taxon>
        <taxon>Gammaproteobacteria</taxon>
        <taxon>Lysobacterales</taxon>
        <taxon>Rhodanobacteraceae</taxon>
        <taxon>Dyella</taxon>
    </lineage>
</organism>